<evidence type="ECO:0000313" key="3">
    <source>
        <dbReference type="Proteomes" id="UP000284379"/>
    </source>
</evidence>
<sequence>MGNSKHTPKQIVSTLVLFVILSFGWNADAYSQRIEYIYDNAGNRETRQLQIIVQRMDSLENENENREKMLESKVIIYPNPTRGILQIDILKVENFNDYKISLYSSAGKQLQQWPSVSQSNVIDISDYASGIYILQVACNSDVSNWKIIKQ</sequence>
<dbReference type="Proteomes" id="UP000284379">
    <property type="component" value="Unassembled WGS sequence"/>
</dbReference>
<feature type="domain" description="Secretion system C-terminal sorting" evidence="1">
    <location>
        <begin position="76"/>
        <end position="146"/>
    </location>
</feature>
<dbReference type="AlphaFoldDB" id="A0A413VS55"/>
<evidence type="ECO:0000259" key="1">
    <source>
        <dbReference type="Pfam" id="PF18962"/>
    </source>
</evidence>
<dbReference type="RefSeq" id="WP_122201199.1">
    <property type="nucleotide sequence ID" value="NZ_CABJFV010000004.1"/>
</dbReference>
<dbReference type="Pfam" id="PF18962">
    <property type="entry name" value="Por_Secre_tail"/>
    <property type="match status" value="1"/>
</dbReference>
<dbReference type="EMBL" id="QSGO01000004">
    <property type="protein sequence ID" value="RHB36445.1"/>
    <property type="molecule type" value="Genomic_DNA"/>
</dbReference>
<name>A0A413VS55_9BACE</name>
<dbReference type="NCBIfam" id="TIGR04183">
    <property type="entry name" value="Por_Secre_tail"/>
    <property type="match status" value="1"/>
</dbReference>
<reference evidence="2 3" key="1">
    <citation type="submission" date="2018-08" db="EMBL/GenBank/DDBJ databases">
        <title>A genome reference for cultivated species of the human gut microbiota.</title>
        <authorList>
            <person name="Zou Y."/>
            <person name="Xue W."/>
            <person name="Luo G."/>
        </authorList>
    </citation>
    <scope>NUCLEOTIDE SEQUENCE [LARGE SCALE GENOMIC DNA]</scope>
    <source>
        <strain evidence="2 3">AM40-30BH</strain>
    </source>
</reference>
<accession>A0A413VS55</accession>
<dbReference type="InterPro" id="IPR026444">
    <property type="entry name" value="Secre_tail"/>
</dbReference>
<comment type="caution">
    <text evidence="2">The sequence shown here is derived from an EMBL/GenBank/DDBJ whole genome shotgun (WGS) entry which is preliminary data.</text>
</comment>
<proteinExistence type="predicted"/>
<organism evidence="2 3">
    <name type="scientific">Bacteroides nordii</name>
    <dbReference type="NCBI Taxonomy" id="291645"/>
    <lineage>
        <taxon>Bacteria</taxon>
        <taxon>Pseudomonadati</taxon>
        <taxon>Bacteroidota</taxon>
        <taxon>Bacteroidia</taxon>
        <taxon>Bacteroidales</taxon>
        <taxon>Bacteroidaceae</taxon>
        <taxon>Bacteroides</taxon>
    </lineage>
</organism>
<gene>
    <name evidence="2" type="ORF">DW888_07370</name>
</gene>
<protein>
    <submittedName>
        <fullName evidence="2">T9SS C-terminal target domain-containing protein</fullName>
    </submittedName>
</protein>
<evidence type="ECO:0000313" key="2">
    <source>
        <dbReference type="EMBL" id="RHB36445.1"/>
    </source>
</evidence>